<dbReference type="Proteomes" id="UP000092445">
    <property type="component" value="Unassembled WGS sequence"/>
</dbReference>
<evidence type="ECO:0000313" key="2">
    <source>
        <dbReference type="Proteomes" id="UP000092445"/>
    </source>
</evidence>
<dbReference type="AlphaFoldDB" id="A0A1B0AGH6"/>
<organism evidence="1 2">
    <name type="scientific">Glossina pallidipes</name>
    <name type="common">Tsetse fly</name>
    <dbReference type="NCBI Taxonomy" id="7398"/>
    <lineage>
        <taxon>Eukaryota</taxon>
        <taxon>Metazoa</taxon>
        <taxon>Ecdysozoa</taxon>
        <taxon>Arthropoda</taxon>
        <taxon>Hexapoda</taxon>
        <taxon>Insecta</taxon>
        <taxon>Pterygota</taxon>
        <taxon>Neoptera</taxon>
        <taxon>Endopterygota</taxon>
        <taxon>Diptera</taxon>
        <taxon>Brachycera</taxon>
        <taxon>Muscomorpha</taxon>
        <taxon>Hippoboscoidea</taxon>
        <taxon>Glossinidae</taxon>
        <taxon>Glossina</taxon>
    </lineage>
</organism>
<dbReference type="VEuPathDB" id="VectorBase:GPAI044980"/>
<sequence length="206" mass="23459">MKNLKATAQPIFEKCVDESVKLFSNTAAEIDVLYILSLGNLCNCRYYLDSEAQTLLYQMQITNTAVIMSVQFIKYMRLLTLKPTDKCKPLQIVRDFQAVAKKLGYSGPFEYTKDLLSAPSLISRILCGGDILHDFTFFHQSYQRQHHRTLVNVARSLPSLLFRFKEEREKLLDPKFFLLWFLAATTTTSTTTTATTTTTTTTTVAV</sequence>
<reference evidence="1" key="2">
    <citation type="submission" date="2020-05" db="UniProtKB">
        <authorList>
            <consortium name="EnsemblMetazoa"/>
        </authorList>
    </citation>
    <scope>IDENTIFICATION</scope>
    <source>
        <strain evidence="1">IAEA</strain>
    </source>
</reference>
<keyword evidence="2" id="KW-1185">Reference proteome</keyword>
<evidence type="ECO:0000313" key="1">
    <source>
        <dbReference type="EnsemblMetazoa" id="GPAI044980-PA"/>
    </source>
</evidence>
<protein>
    <submittedName>
        <fullName evidence="1">Uncharacterized protein</fullName>
    </submittedName>
</protein>
<proteinExistence type="predicted"/>
<reference evidence="2" key="1">
    <citation type="submission" date="2014-03" db="EMBL/GenBank/DDBJ databases">
        <authorList>
            <person name="Aksoy S."/>
            <person name="Warren W."/>
            <person name="Wilson R.K."/>
        </authorList>
    </citation>
    <scope>NUCLEOTIDE SEQUENCE [LARGE SCALE GENOMIC DNA]</scope>
    <source>
        <strain evidence="2">IAEA</strain>
    </source>
</reference>
<dbReference type="EnsemblMetazoa" id="GPAI044980-RA">
    <property type="protein sequence ID" value="GPAI044980-PA"/>
    <property type="gene ID" value="GPAI044980"/>
</dbReference>
<name>A0A1B0AGH6_GLOPL</name>
<accession>A0A1B0AGH6</accession>